<dbReference type="NCBIfam" id="TIGR00843">
    <property type="entry name" value="benE"/>
    <property type="match status" value="1"/>
</dbReference>
<feature type="transmembrane region" description="Helical" evidence="2">
    <location>
        <begin position="150"/>
        <end position="168"/>
    </location>
</feature>
<evidence type="ECO:0000256" key="2">
    <source>
        <dbReference type="SAM" id="Phobius"/>
    </source>
</evidence>
<keyword evidence="2" id="KW-0472">Membrane</keyword>
<dbReference type="Proteomes" id="UP000199365">
    <property type="component" value="Unassembled WGS sequence"/>
</dbReference>
<feature type="transmembrane region" description="Helical" evidence="2">
    <location>
        <begin position="175"/>
        <end position="193"/>
    </location>
</feature>
<dbReference type="Pfam" id="PF03594">
    <property type="entry name" value="BenE"/>
    <property type="match status" value="1"/>
</dbReference>
<feature type="transmembrane region" description="Helical" evidence="2">
    <location>
        <begin position="213"/>
        <end position="236"/>
    </location>
</feature>
<feature type="transmembrane region" description="Helical" evidence="2">
    <location>
        <begin position="290"/>
        <end position="314"/>
    </location>
</feature>
<feature type="transmembrane region" description="Helical" evidence="2">
    <location>
        <begin position="363"/>
        <end position="384"/>
    </location>
</feature>
<gene>
    <name evidence="3" type="ORF">SAMN05445850_7059</name>
</gene>
<dbReference type="GO" id="GO:0005886">
    <property type="term" value="C:plasma membrane"/>
    <property type="evidence" value="ECO:0007669"/>
    <property type="project" value="TreeGrafter"/>
</dbReference>
<evidence type="ECO:0000256" key="1">
    <source>
        <dbReference type="SAM" id="MobiDB-lite"/>
    </source>
</evidence>
<feature type="transmembrane region" description="Helical" evidence="2">
    <location>
        <begin position="48"/>
        <end position="66"/>
    </location>
</feature>
<protein>
    <submittedName>
        <fullName evidence="3">Benzoate membrane transport protein</fullName>
    </submittedName>
</protein>
<feature type="region of interest" description="Disordered" evidence="1">
    <location>
        <begin position="391"/>
        <end position="414"/>
    </location>
</feature>
<dbReference type="InterPro" id="IPR004711">
    <property type="entry name" value="Benzoate_Transporter"/>
</dbReference>
<feature type="compositionally biased region" description="Polar residues" evidence="1">
    <location>
        <begin position="405"/>
        <end position="414"/>
    </location>
</feature>
<evidence type="ECO:0000313" key="3">
    <source>
        <dbReference type="EMBL" id="SDR59993.1"/>
    </source>
</evidence>
<feature type="transmembrane region" description="Helical" evidence="2">
    <location>
        <begin position="73"/>
        <end position="91"/>
    </location>
</feature>
<dbReference type="STRING" id="157910.SAMN05445850_7059"/>
<keyword evidence="4" id="KW-1185">Reference proteome</keyword>
<dbReference type="PANTHER" id="PTHR30199">
    <property type="entry name" value="MFS FAMILY TRANSPORTER, PREDICTED SUBSTRATE BENZOATE"/>
    <property type="match status" value="1"/>
</dbReference>
<name>A0A1H1KCI1_9BURK</name>
<dbReference type="RefSeq" id="WP_090811355.1">
    <property type="nucleotide sequence ID" value="NZ_FNKX01000003.1"/>
</dbReference>
<reference evidence="4" key="1">
    <citation type="submission" date="2016-10" db="EMBL/GenBank/DDBJ databases">
        <authorList>
            <person name="Varghese N."/>
            <person name="Submissions S."/>
        </authorList>
    </citation>
    <scope>NUCLEOTIDE SEQUENCE [LARGE SCALE GENOMIC DNA]</scope>
    <source>
        <strain evidence="4">DUS833</strain>
    </source>
</reference>
<keyword evidence="2" id="KW-1133">Transmembrane helix</keyword>
<evidence type="ECO:0000313" key="4">
    <source>
        <dbReference type="Proteomes" id="UP000199365"/>
    </source>
</evidence>
<proteinExistence type="predicted"/>
<dbReference type="EMBL" id="FNKX01000003">
    <property type="protein sequence ID" value="SDR59993.1"/>
    <property type="molecule type" value="Genomic_DNA"/>
</dbReference>
<dbReference type="GO" id="GO:0042925">
    <property type="term" value="F:benzoate transmembrane transporter activity"/>
    <property type="evidence" value="ECO:0007669"/>
    <property type="project" value="InterPro"/>
</dbReference>
<feature type="transmembrane region" description="Helical" evidence="2">
    <location>
        <begin position="97"/>
        <end position="116"/>
    </location>
</feature>
<accession>A0A1H1KCI1</accession>
<feature type="transmembrane region" description="Helical" evidence="2">
    <location>
        <begin position="321"/>
        <end position="343"/>
    </location>
</feature>
<sequence>MFSRMRADFSASAAIAGLIALVATYSGPVLIVVQAAQAGHLSHSLLSTWIWAVSIGAGALGLWLSVRHKMPVIGAWSTPGVALLISGLAHYPFSDVIGCYLVVAIIIAVVGLSGLFGRLIQYLPAHLLSAMIAGVLFEFCAGIFQSLQSAPAVVLPVIVAYVVCRRIIPRYAVALALLTGVIAAMSGTNFTVRGLDLSIVRPELTVPSASPEALIGLGLPLLLLALTQYATSIHVLRNAGYDISPRSVVGVSGLMSIPLSLFGNSGINPAAIVGAMCASSECHENPQRRYISGVVCGIGYLCIGTFGASIIALFARLPEGLTTTLAGLALLGTFVSSLSSSLANESHRESSVITFAVTVSGMSFLGLGSALWGLVAGVVFSLALSRRHPASPAKQSAVGAPEKGTPNTGLSERT</sequence>
<keyword evidence="2" id="KW-0812">Transmembrane</keyword>
<dbReference type="PANTHER" id="PTHR30199:SF0">
    <property type="entry name" value="INNER MEMBRANE PROTEIN YDCO"/>
    <property type="match status" value="1"/>
</dbReference>
<organism evidence="3 4">
    <name type="scientific">Paraburkholderia tuberum</name>
    <dbReference type="NCBI Taxonomy" id="157910"/>
    <lineage>
        <taxon>Bacteria</taxon>
        <taxon>Pseudomonadati</taxon>
        <taxon>Pseudomonadota</taxon>
        <taxon>Betaproteobacteria</taxon>
        <taxon>Burkholderiales</taxon>
        <taxon>Burkholderiaceae</taxon>
        <taxon>Paraburkholderia</taxon>
    </lineage>
</organism>
<dbReference type="AlphaFoldDB" id="A0A1H1KCI1"/>